<dbReference type="AlphaFoldDB" id="A0A556VXN6"/>
<protein>
    <submittedName>
        <fullName evidence="2">Palmitoyltransferase ZDHHC3</fullName>
    </submittedName>
</protein>
<keyword evidence="1" id="KW-1133">Transmembrane helix</keyword>
<dbReference type="Proteomes" id="UP000319801">
    <property type="component" value="Unassembled WGS sequence"/>
</dbReference>
<keyword evidence="1" id="KW-0472">Membrane</keyword>
<keyword evidence="2" id="KW-0808">Transferase</keyword>
<sequence length="135" mass="15450">MAQLPFFYPDIPPTIRLSICTRVSSLHPPFSFSFSFSYSECSSFSPPTTAILLILLCFEGLLFFIFTAVMFGTQIHSICTDETGIEQLKKEERRWAKKSVWMNMKVVFGHPFSVAWLNPLAMPEHGKSDPFQYIV</sequence>
<evidence type="ECO:0000256" key="1">
    <source>
        <dbReference type="SAM" id="Phobius"/>
    </source>
</evidence>
<evidence type="ECO:0000313" key="2">
    <source>
        <dbReference type="EMBL" id="TVK90180.1"/>
    </source>
</evidence>
<evidence type="ECO:0000313" key="3">
    <source>
        <dbReference type="Proteomes" id="UP000319801"/>
    </source>
</evidence>
<accession>A0A556VXN6</accession>
<comment type="caution">
    <text evidence="2">The sequence shown here is derived from an EMBL/GenBank/DDBJ whole genome shotgun (WGS) entry which is preliminary data.</text>
</comment>
<dbReference type="GO" id="GO:0016740">
    <property type="term" value="F:transferase activity"/>
    <property type="evidence" value="ECO:0007669"/>
    <property type="project" value="UniProtKB-KW"/>
</dbReference>
<name>A0A556VXN6_BAGYA</name>
<dbReference type="EMBL" id="VCAZ01000541">
    <property type="protein sequence ID" value="TVK90180.1"/>
    <property type="molecule type" value="Genomic_DNA"/>
</dbReference>
<keyword evidence="1" id="KW-0812">Transmembrane</keyword>
<gene>
    <name evidence="2" type="ORF">Baya_16695</name>
</gene>
<feature type="transmembrane region" description="Helical" evidence="1">
    <location>
        <begin position="50"/>
        <end position="71"/>
    </location>
</feature>
<keyword evidence="3" id="KW-1185">Reference proteome</keyword>
<dbReference type="OrthoDB" id="8939008at2759"/>
<organism evidence="2 3">
    <name type="scientific">Bagarius yarrelli</name>
    <name type="common">Goonch</name>
    <name type="synonym">Bagrus yarrelli</name>
    <dbReference type="NCBI Taxonomy" id="175774"/>
    <lineage>
        <taxon>Eukaryota</taxon>
        <taxon>Metazoa</taxon>
        <taxon>Chordata</taxon>
        <taxon>Craniata</taxon>
        <taxon>Vertebrata</taxon>
        <taxon>Euteleostomi</taxon>
        <taxon>Actinopterygii</taxon>
        <taxon>Neopterygii</taxon>
        <taxon>Teleostei</taxon>
        <taxon>Ostariophysi</taxon>
        <taxon>Siluriformes</taxon>
        <taxon>Sisoridae</taxon>
        <taxon>Sisorinae</taxon>
        <taxon>Bagarius</taxon>
    </lineage>
</organism>
<reference evidence="2 3" key="1">
    <citation type="journal article" date="2019" name="Genome Biol. Evol.">
        <title>Whole-Genome Sequencing of the Giant Devil Catfish, Bagarius yarrelli.</title>
        <authorList>
            <person name="Jiang W."/>
            <person name="Lv Y."/>
            <person name="Cheng L."/>
            <person name="Yang K."/>
            <person name="Chao B."/>
            <person name="Wang X."/>
            <person name="Li Y."/>
            <person name="Pan X."/>
            <person name="You X."/>
            <person name="Zhang Y."/>
            <person name="Yang J."/>
            <person name="Li J."/>
            <person name="Zhang X."/>
            <person name="Liu S."/>
            <person name="Sun C."/>
            <person name="Yang J."/>
            <person name="Shi Q."/>
        </authorList>
    </citation>
    <scope>NUCLEOTIDE SEQUENCE [LARGE SCALE GENOMIC DNA]</scope>
    <source>
        <strain evidence="2">JWS20170419001</strain>
        <tissue evidence="2">Muscle</tissue>
    </source>
</reference>
<proteinExistence type="predicted"/>